<dbReference type="SMART" id="SM00967">
    <property type="entry name" value="SpoU_sub_bind"/>
    <property type="match status" value="1"/>
</dbReference>
<evidence type="ECO:0000256" key="2">
    <source>
        <dbReference type="ARBA" id="ARBA00022603"/>
    </source>
</evidence>
<dbReference type="SUPFAM" id="SSF55315">
    <property type="entry name" value="L30e-like"/>
    <property type="match status" value="1"/>
</dbReference>
<keyword evidence="6" id="KW-1185">Reference proteome</keyword>
<sequence>MPRTPMMTMTGQLKKATGLYRRKMRVQYEQAIVEGPQGVREALLCYERGIRDVYVTQEALERHPDIDALLRRVDPYTHILPNELCSSVAPNSQGIFAVIAIPDEEDIRDIFAHGKLVVCALESVDPGNVGTIIRCADACGADAVILGRGSVEATNPKVMRSSAGSYFHIPILEDEDVADVVAHAREAGFQILIADGRGEYDLGQLADQALLESEGAQCGAAAQAGSAESAAEPGSAAIDLRRPTLWMVGNEAHGFTDEQYGYADGLVRIPMWGASESLNVAMATSICLFSSARAQHRG</sequence>
<evidence type="ECO:0000256" key="1">
    <source>
        <dbReference type="ARBA" id="ARBA00007228"/>
    </source>
</evidence>
<dbReference type="InterPro" id="IPR029026">
    <property type="entry name" value="tRNA_m1G_MTases_N"/>
</dbReference>
<evidence type="ECO:0000256" key="3">
    <source>
        <dbReference type="ARBA" id="ARBA00022679"/>
    </source>
</evidence>
<organism evidence="5 6">
    <name type="scientific">Arcanobacterium haemolyticum (strain ATCC 9345 / DSM 20595 / CCM 5947 / CCUG 17215 / LMG 16163 / NBRC 15585 / NCTC 8452 / 11018)</name>
    <dbReference type="NCBI Taxonomy" id="644284"/>
    <lineage>
        <taxon>Bacteria</taxon>
        <taxon>Bacillati</taxon>
        <taxon>Actinomycetota</taxon>
        <taxon>Actinomycetes</taxon>
        <taxon>Actinomycetales</taxon>
        <taxon>Actinomycetaceae</taxon>
        <taxon>Arcanobacterium</taxon>
    </lineage>
</organism>
<keyword evidence="3" id="KW-0808">Transferase</keyword>
<dbReference type="STRING" id="644284.Arch_0964"/>
<dbReference type="PANTHER" id="PTHR43191">
    <property type="entry name" value="RRNA METHYLTRANSFERASE 3"/>
    <property type="match status" value="1"/>
</dbReference>
<dbReference type="GO" id="GO:0005737">
    <property type="term" value="C:cytoplasm"/>
    <property type="evidence" value="ECO:0007669"/>
    <property type="project" value="UniProtKB-ARBA"/>
</dbReference>
<dbReference type="InterPro" id="IPR029028">
    <property type="entry name" value="Alpha/beta_knot_MTases"/>
</dbReference>
<dbReference type="AlphaFoldDB" id="D7BP37"/>
<dbReference type="Gene3D" id="3.30.1330.30">
    <property type="match status" value="1"/>
</dbReference>
<evidence type="ECO:0000259" key="4">
    <source>
        <dbReference type="SMART" id="SM00967"/>
    </source>
</evidence>
<dbReference type="InterPro" id="IPR051259">
    <property type="entry name" value="rRNA_Methyltransferase"/>
</dbReference>
<dbReference type="RefSeq" id="WP_013170182.1">
    <property type="nucleotide sequence ID" value="NC_014218.1"/>
</dbReference>
<dbReference type="HOGENOM" id="CLU_021322_3_1_11"/>
<dbReference type="GO" id="GO:0008173">
    <property type="term" value="F:RNA methyltransferase activity"/>
    <property type="evidence" value="ECO:0007669"/>
    <property type="project" value="InterPro"/>
</dbReference>
<evidence type="ECO:0000313" key="6">
    <source>
        <dbReference type="Proteomes" id="UP000000376"/>
    </source>
</evidence>
<evidence type="ECO:0000313" key="5">
    <source>
        <dbReference type="EMBL" id="ADH92686.1"/>
    </source>
</evidence>
<dbReference type="Proteomes" id="UP000000376">
    <property type="component" value="Chromosome"/>
</dbReference>
<comment type="similarity">
    <text evidence="1">Belongs to the class IV-like SAM-binding methyltransferase superfamily. RNA methyltransferase TrmH family.</text>
</comment>
<dbReference type="EMBL" id="CP002045">
    <property type="protein sequence ID" value="ADH92686.1"/>
    <property type="molecule type" value="Genomic_DNA"/>
</dbReference>
<dbReference type="CDD" id="cd18095">
    <property type="entry name" value="SpoU-like_rRNA-MTase"/>
    <property type="match status" value="1"/>
</dbReference>
<dbReference type="GO" id="GO:0003723">
    <property type="term" value="F:RNA binding"/>
    <property type="evidence" value="ECO:0007669"/>
    <property type="project" value="InterPro"/>
</dbReference>
<name>D7BP37_ARCHD</name>
<dbReference type="Gene3D" id="3.40.1280.10">
    <property type="match status" value="1"/>
</dbReference>
<proteinExistence type="inferred from homology"/>
<dbReference type="InterPro" id="IPR029064">
    <property type="entry name" value="Ribosomal_eL30-like_sf"/>
</dbReference>
<dbReference type="InterPro" id="IPR013123">
    <property type="entry name" value="SpoU_subst-bd"/>
</dbReference>
<dbReference type="SUPFAM" id="SSF75217">
    <property type="entry name" value="alpha/beta knot"/>
    <property type="match status" value="1"/>
</dbReference>
<feature type="domain" description="RNA 2-O ribose methyltransferase substrate binding" evidence="4">
    <location>
        <begin position="32"/>
        <end position="105"/>
    </location>
</feature>
<dbReference type="Pfam" id="PF00588">
    <property type="entry name" value="SpoU_methylase"/>
    <property type="match status" value="1"/>
</dbReference>
<dbReference type="GO" id="GO:0006396">
    <property type="term" value="P:RNA processing"/>
    <property type="evidence" value="ECO:0007669"/>
    <property type="project" value="InterPro"/>
</dbReference>
<dbReference type="GO" id="GO:0032259">
    <property type="term" value="P:methylation"/>
    <property type="evidence" value="ECO:0007669"/>
    <property type="project" value="UniProtKB-KW"/>
</dbReference>
<protein>
    <submittedName>
        <fullName evidence="5">tRNA/rRNA methyltransferase (SpoU)</fullName>
    </submittedName>
</protein>
<dbReference type="OrthoDB" id="9794400at2"/>
<accession>D7BP37</accession>
<dbReference type="InterPro" id="IPR001537">
    <property type="entry name" value="SpoU_MeTrfase"/>
</dbReference>
<dbReference type="KEGG" id="ahe:Arch_0964"/>
<gene>
    <name evidence="5" type="ordered locus">Arch_0964</name>
</gene>
<reference evidence="5 6" key="1">
    <citation type="journal article" date="2010" name="Stand. Genomic Sci.">
        <title>Complete genome sequence of Arcanobacterium haemolyticum type strain (11018).</title>
        <authorList>
            <person name="Yasawong M."/>
            <person name="Teshima H."/>
            <person name="Lapidus A."/>
            <person name="Nolan M."/>
            <person name="Lucas S."/>
            <person name="Glavina Del Rio T."/>
            <person name="Tice H."/>
            <person name="Cheng J."/>
            <person name="Bruce D."/>
            <person name="Detter C."/>
            <person name="Tapia R."/>
            <person name="Han C."/>
            <person name="Goodwin L."/>
            <person name="Pitluck S."/>
            <person name="Liolios K."/>
            <person name="Ivanova N."/>
            <person name="Mavromatis K."/>
            <person name="Mikhailova N."/>
            <person name="Pati A."/>
            <person name="Chen A."/>
            <person name="Palaniappan K."/>
            <person name="Land M."/>
            <person name="Hauser L."/>
            <person name="Chang Y."/>
            <person name="Jeffries C."/>
            <person name="Rohde M."/>
            <person name="Sikorski J."/>
            <person name="Pukall R."/>
            <person name="Goker M."/>
            <person name="Woyke T."/>
            <person name="Bristow J."/>
            <person name="Eisen J."/>
            <person name="Markowitz V."/>
            <person name="Hugenholtz P."/>
            <person name="Kyrpides N."/>
            <person name="Klenk H."/>
        </authorList>
    </citation>
    <scope>NUCLEOTIDE SEQUENCE [LARGE SCALE GENOMIC DNA]</scope>
    <source>
        <strain evidence="6">ATCC 9345 / DSM 20595 / CCUG 17215 / LMG 16163 / NBRC 15585 / NCTC 8452 / 11018</strain>
    </source>
</reference>
<dbReference type="eggNOG" id="COG0566">
    <property type="taxonomic scope" value="Bacteria"/>
</dbReference>
<keyword evidence="2 5" id="KW-0489">Methyltransferase</keyword>
<dbReference type="PANTHER" id="PTHR43191:SF2">
    <property type="entry name" value="RRNA METHYLTRANSFERASE 3, MITOCHONDRIAL"/>
    <property type="match status" value="1"/>
</dbReference>